<dbReference type="GO" id="GO:0005634">
    <property type="term" value="C:nucleus"/>
    <property type="evidence" value="ECO:0007669"/>
    <property type="project" value="UniProtKB-SubCell"/>
</dbReference>
<evidence type="ECO:0000313" key="9">
    <source>
        <dbReference type="Proteomes" id="UP000008063"/>
    </source>
</evidence>
<keyword evidence="4" id="KW-0238">DNA-binding</keyword>
<evidence type="ECO:0000256" key="4">
    <source>
        <dbReference type="ARBA" id="ARBA00023125"/>
    </source>
</evidence>
<dbReference type="GO" id="GO:0008270">
    <property type="term" value="F:zinc ion binding"/>
    <property type="evidence" value="ECO:0007669"/>
    <property type="project" value="InterPro"/>
</dbReference>
<dbReference type="InterPro" id="IPR036864">
    <property type="entry name" value="Zn2-C6_fun-type_DNA-bd_sf"/>
</dbReference>
<keyword evidence="9" id="KW-1185">Reference proteome</keyword>
<dbReference type="GO" id="GO:0006351">
    <property type="term" value="P:DNA-templated transcription"/>
    <property type="evidence" value="ECO:0007669"/>
    <property type="project" value="InterPro"/>
</dbReference>
<keyword evidence="6" id="KW-0539">Nucleus</keyword>
<dbReference type="STRING" id="936435.F8Q797"/>
<name>F8Q797_SERL3</name>
<dbReference type="CDD" id="cd00067">
    <property type="entry name" value="GAL4"/>
    <property type="match status" value="1"/>
</dbReference>
<proteinExistence type="predicted"/>
<keyword evidence="3" id="KW-0805">Transcription regulation</keyword>
<dbReference type="Pfam" id="PF04082">
    <property type="entry name" value="Fungal_trans"/>
    <property type="match status" value="1"/>
</dbReference>
<evidence type="ECO:0000256" key="3">
    <source>
        <dbReference type="ARBA" id="ARBA00023015"/>
    </source>
</evidence>
<comment type="subcellular location">
    <subcellularLocation>
        <location evidence="1">Nucleus</location>
    </subcellularLocation>
</comment>
<dbReference type="PANTHER" id="PTHR31845:SF19">
    <property type="entry name" value="TRANSCRIPTION FACTOR DOMAIN-CONTAINING PROTEIN"/>
    <property type="match status" value="1"/>
</dbReference>
<dbReference type="InterPro" id="IPR007219">
    <property type="entry name" value="XnlR_reg_dom"/>
</dbReference>
<dbReference type="CDD" id="cd12148">
    <property type="entry name" value="fungal_TF_MHR"/>
    <property type="match status" value="1"/>
</dbReference>
<dbReference type="HOGENOM" id="CLU_026652_0_0_1"/>
<evidence type="ECO:0000256" key="1">
    <source>
        <dbReference type="ARBA" id="ARBA00004123"/>
    </source>
</evidence>
<dbReference type="PROSITE" id="PS00463">
    <property type="entry name" value="ZN2_CY6_FUNGAL_1"/>
    <property type="match status" value="1"/>
</dbReference>
<dbReference type="InterPro" id="IPR001138">
    <property type="entry name" value="Zn2Cys6_DnaBD"/>
</dbReference>
<gene>
    <name evidence="8" type="ORF">SERLA73DRAFT_60649</name>
</gene>
<reference evidence="9" key="1">
    <citation type="journal article" date="2011" name="Science">
        <title>The plant cell wall-decomposing machinery underlies the functional diversity of forest fungi.</title>
        <authorList>
            <person name="Eastwood D.C."/>
            <person name="Floudas D."/>
            <person name="Binder M."/>
            <person name="Majcherczyk A."/>
            <person name="Schneider P."/>
            <person name="Aerts A."/>
            <person name="Asiegbu F.O."/>
            <person name="Baker S.E."/>
            <person name="Barry K."/>
            <person name="Bendiksby M."/>
            <person name="Blumentritt M."/>
            <person name="Coutinho P.M."/>
            <person name="Cullen D."/>
            <person name="de Vries R.P."/>
            <person name="Gathman A."/>
            <person name="Goodell B."/>
            <person name="Henrissat B."/>
            <person name="Ihrmark K."/>
            <person name="Kauserud H."/>
            <person name="Kohler A."/>
            <person name="LaButti K."/>
            <person name="Lapidus A."/>
            <person name="Lavin J.L."/>
            <person name="Lee Y.-H."/>
            <person name="Lindquist E."/>
            <person name="Lilly W."/>
            <person name="Lucas S."/>
            <person name="Morin E."/>
            <person name="Murat C."/>
            <person name="Oguiza J.A."/>
            <person name="Park J."/>
            <person name="Pisabarro A.G."/>
            <person name="Riley R."/>
            <person name="Rosling A."/>
            <person name="Salamov A."/>
            <person name="Schmidt O."/>
            <person name="Schmutz J."/>
            <person name="Skrede I."/>
            <person name="Stenlid J."/>
            <person name="Wiebenga A."/>
            <person name="Xie X."/>
            <person name="Kuees U."/>
            <person name="Hibbett D.S."/>
            <person name="Hoffmeister D."/>
            <person name="Hoegberg N."/>
            <person name="Martin F."/>
            <person name="Grigoriev I.V."/>
            <person name="Watkinson S.C."/>
        </authorList>
    </citation>
    <scope>NUCLEOTIDE SEQUENCE [LARGE SCALE GENOMIC DNA]</scope>
    <source>
        <strain evidence="9">strain S7.3</strain>
    </source>
</reference>
<dbReference type="PANTHER" id="PTHR31845">
    <property type="entry name" value="FINGER DOMAIN PROTEIN, PUTATIVE-RELATED"/>
    <property type="match status" value="1"/>
</dbReference>
<dbReference type="AlphaFoldDB" id="F8Q797"/>
<dbReference type="SMART" id="SM00906">
    <property type="entry name" value="Fungal_trans"/>
    <property type="match status" value="1"/>
</dbReference>
<dbReference type="EMBL" id="GL945485">
    <property type="protein sequence ID" value="EGN95435.1"/>
    <property type="molecule type" value="Genomic_DNA"/>
</dbReference>
<organism evidence="9">
    <name type="scientific">Serpula lacrymans var. lacrymans (strain S7.3)</name>
    <name type="common">Dry rot fungus</name>
    <dbReference type="NCBI Taxonomy" id="936435"/>
    <lineage>
        <taxon>Eukaryota</taxon>
        <taxon>Fungi</taxon>
        <taxon>Dikarya</taxon>
        <taxon>Basidiomycota</taxon>
        <taxon>Agaricomycotina</taxon>
        <taxon>Agaricomycetes</taxon>
        <taxon>Agaricomycetidae</taxon>
        <taxon>Boletales</taxon>
        <taxon>Coniophorineae</taxon>
        <taxon>Serpulaceae</taxon>
        <taxon>Serpula</taxon>
    </lineage>
</organism>
<sequence>GACVHCKSLKVRCEFNPGENVCQRCQAGQHSCVGRRRKKRKEAPSQEELQERSFAQDRHIKSLLQRLDQLKLEHRINSWMRSPQSNLDHRSGVVNIFASWSVSEVFCNPYYAFCAGSSSSLPPTIVKYCALLPTEIVDLFDMYVDFPASFLWRDPYFSVLDPEYHTAARLIWSSPFLFTVICAVAARHYNKRPNFYSLAMEFAKDAAGKTLIEPLKSVDICQAYLILSVYPEPKKKWADDRSWLLMGVAFRMAHDLGLDVPPADSMDERERLNRTRTWLNCFCVDGSYATQFGKSSLISLNDYLARCSGNWYMLSSLNQPTDIHLCGYVHLITVMLDFQAALRDPLENKKHADVVIIAIEYDQKLSQDFESWNRRFAEDPNCLEPICQYRAATFHLIVAYLRLVVLSMGFQNAVKSGISRHSYVVQQASKQSLYSASTAIQIMTERLFPSGRLRYALESYFLFVAFSASFLLNLLRSKFHPLTDEAEKRNIVYIVQKLIQVLGSSAVAVDGRHTPALYSRFLSSLLKKYDSTNRNSDSEGSVMGTVVHPTADHELSAHVSYWPYAMNASRGFPSEVSTHGSEYQTLDTIRQDRHEADMDFSMQHFISVVAAQPENRPIQQRLAQNSVRGASSVVLDDDYDYTSGVLVSGYSRGDFSPSGARSVMY</sequence>
<protein>
    <recommendedName>
        <fullName evidence="7">Zn(2)-C6 fungal-type domain-containing protein</fullName>
    </recommendedName>
</protein>
<dbReference type="InParanoid" id="F8Q797"/>
<evidence type="ECO:0000256" key="5">
    <source>
        <dbReference type="ARBA" id="ARBA00023163"/>
    </source>
</evidence>
<keyword evidence="2" id="KW-0479">Metal-binding</keyword>
<evidence type="ECO:0000313" key="8">
    <source>
        <dbReference type="EMBL" id="EGN95435.1"/>
    </source>
</evidence>
<evidence type="ECO:0000256" key="2">
    <source>
        <dbReference type="ARBA" id="ARBA00022723"/>
    </source>
</evidence>
<evidence type="ECO:0000256" key="6">
    <source>
        <dbReference type="ARBA" id="ARBA00023242"/>
    </source>
</evidence>
<dbReference type="Proteomes" id="UP000008063">
    <property type="component" value="Unassembled WGS sequence"/>
</dbReference>
<keyword evidence="5" id="KW-0804">Transcription</keyword>
<evidence type="ECO:0000259" key="7">
    <source>
        <dbReference type="PROSITE" id="PS00463"/>
    </source>
</evidence>
<dbReference type="OrthoDB" id="2667950at2759"/>
<accession>F8Q797</accession>
<dbReference type="GO" id="GO:0000981">
    <property type="term" value="F:DNA-binding transcription factor activity, RNA polymerase II-specific"/>
    <property type="evidence" value="ECO:0007669"/>
    <property type="project" value="InterPro"/>
</dbReference>
<dbReference type="OMA" id="DVCQAYL"/>
<feature type="non-terminal residue" evidence="8">
    <location>
        <position position="1"/>
    </location>
</feature>
<dbReference type="GO" id="GO:0000976">
    <property type="term" value="F:transcription cis-regulatory region binding"/>
    <property type="evidence" value="ECO:0007669"/>
    <property type="project" value="TreeGrafter"/>
</dbReference>
<dbReference type="SUPFAM" id="SSF57701">
    <property type="entry name" value="Zn2/Cys6 DNA-binding domain"/>
    <property type="match status" value="1"/>
</dbReference>
<feature type="domain" description="Zn(2)-C6 fungal-type" evidence="7">
    <location>
        <begin position="2"/>
        <end position="32"/>
    </location>
</feature>
<dbReference type="Gene3D" id="4.10.240.10">
    <property type="entry name" value="Zn(2)-C6 fungal-type DNA-binding domain"/>
    <property type="match status" value="1"/>
</dbReference>
<dbReference type="InterPro" id="IPR051089">
    <property type="entry name" value="prtT"/>
</dbReference>